<proteinExistence type="predicted"/>
<dbReference type="OrthoDB" id="10408505at2759"/>
<accession>A0A8A1MHG7</accession>
<evidence type="ECO:0000313" key="2">
    <source>
        <dbReference type="EMBL" id="QSS65369.1"/>
    </source>
</evidence>
<sequence>MAGEAQQPQAASILSPGRCCTQTQPQPYPEKRTAISQQAINFGWEGSSTTFIHTCEDGNGGTKRQMQSKLCSNTLTNSGHMQIHSTIQTHGAELEGAIPLERAEH</sequence>
<organism evidence="2 3">
    <name type="scientific">Ajellomyces capsulatus</name>
    <name type="common">Darling's disease fungus</name>
    <name type="synonym">Histoplasma capsulatum</name>
    <dbReference type="NCBI Taxonomy" id="5037"/>
    <lineage>
        <taxon>Eukaryota</taxon>
        <taxon>Fungi</taxon>
        <taxon>Dikarya</taxon>
        <taxon>Ascomycota</taxon>
        <taxon>Pezizomycotina</taxon>
        <taxon>Eurotiomycetes</taxon>
        <taxon>Eurotiomycetidae</taxon>
        <taxon>Onygenales</taxon>
        <taxon>Ajellomycetaceae</taxon>
        <taxon>Histoplasma</taxon>
    </lineage>
</organism>
<feature type="region of interest" description="Disordered" evidence="1">
    <location>
        <begin position="1"/>
        <end position="31"/>
    </location>
</feature>
<gene>
    <name evidence="2" type="ORF">I7I51_06211</name>
</gene>
<dbReference type="EMBL" id="CP069115">
    <property type="protein sequence ID" value="QSS65369.1"/>
    <property type="molecule type" value="Genomic_DNA"/>
</dbReference>
<feature type="compositionally biased region" description="Polar residues" evidence="1">
    <location>
        <begin position="1"/>
        <end position="12"/>
    </location>
</feature>
<evidence type="ECO:0000256" key="1">
    <source>
        <dbReference type="SAM" id="MobiDB-lite"/>
    </source>
</evidence>
<evidence type="ECO:0000313" key="3">
    <source>
        <dbReference type="Proteomes" id="UP000663671"/>
    </source>
</evidence>
<name>A0A8A1MHG7_AJECA</name>
<dbReference type="VEuPathDB" id="FungiDB:I7I51_06211"/>
<dbReference type="AlphaFoldDB" id="A0A8A1MHG7"/>
<dbReference type="Proteomes" id="UP000663671">
    <property type="component" value="Chromosome 3"/>
</dbReference>
<reference evidence="2" key="1">
    <citation type="submission" date="2021-01" db="EMBL/GenBank/DDBJ databases">
        <title>Chromosome-level genome assembly of a human fungal pathogen reveals clustering of transcriptionally co-regulated genes.</title>
        <authorList>
            <person name="Voorhies M."/>
            <person name="Cohen S."/>
            <person name="Shea T.P."/>
            <person name="Petrus S."/>
            <person name="Munoz J.F."/>
            <person name="Poplawski S."/>
            <person name="Goldman W.E."/>
            <person name="Michael T."/>
            <person name="Cuomo C.A."/>
            <person name="Sil A."/>
            <person name="Beyhan S."/>
        </authorList>
    </citation>
    <scope>NUCLEOTIDE SEQUENCE</scope>
    <source>
        <strain evidence="2">WU24</strain>
    </source>
</reference>
<protein>
    <submittedName>
        <fullName evidence="2">Uncharacterized protein</fullName>
    </submittedName>
</protein>